<organism evidence="1 2">
    <name type="scientific">Pleurodeles waltl</name>
    <name type="common">Iberian ribbed newt</name>
    <dbReference type="NCBI Taxonomy" id="8319"/>
    <lineage>
        <taxon>Eukaryota</taxon>
        <taxon>Metazoa</taxon>
        <taxon>Chordata</taxon>
        <taxon>Craniata</taxon>
        <taxon>Vertebrata</taxon>
        <taxon>Euteleostomi</taxon>
        <taxon>Amphibia</taxon>
        <taxon>Batrachia</taxon>
        <taxon>Caudata</taxon>
        <taxon>Salamandroidea</taxon>
        <taxon>Salamandridae</taxon>
        <taxon>Pleurodelinae</taxon>
        <taxon>Pleurodeles</taxon>
    </lineage>
</organism>
<dbReference type="Proteomes" id="UP001066276">
    <property type="component" value="Chromosome 1_1"/>
</dbReference>
<accession>A0AAV7WXC5</accession>
<keyword evidence="2" id="KW-1185">Reference proteome</keyword>
<protein>
    <submittedName>
        <fullName evidence="1">Uncharacterized protein</fullName>
    </submittedName>
</protein>
<dbReference type="AlphaFoldDB" id="A0AAV7WXC5"/>
<sequence length="76" mass="8393">MVVPLPSWILPTGALAQLVQGIPQRSVVDFLEIFVHWSVSAFSAKKKLSPSLRTVVRGSADVFQLRFEGAVDVNRE</sequence>
<comment type="caution">
    <text evidence="1">The sequence shown here is derived from an EMBL/GenBank/DDBJ whole genome shotgun (WGS) entry which is preliminary data.</text>
</comment>
<reference evidence="1" key="1">
    <citation type="journal article" date="2022" name="bioRxiv">
        <title>Sequencing and chromosome-scale assembly of the giantPleurodeles waltlgenome.</title>
        <authorList>
            <person name="Brown T."/>
            <person name="Elewa A."/>
            <person name="Iarovenko S."/>
            <person name="Subramanian E."/>
            <person name="Araus A.J."/>
            <person name="Petzold A."/>
            <person name="Susuki M."/>
            <person name="Suzuki K.-i.T."/>
            <person name="Hayashi T."/>
            <person name="Toyoda A."/>
            <person name="Oliveira C."/>
            <person name="Osipova E."/>
            <person name="Leigh N.D."/>
            <person name="Simon A."/>
            <person name="Yun M.H."/>
        </authorList>
    </citation>
    <scope>NUCLEOTIDE SEQUENCE</scope>
    <source>
        <strain evidence="1">20211129_DDA</strain>
        <tissue evidence="1">Liver</tissue>
    </source>
</reference>
<proteinExistence type="predicted"/>
<evidence type="ECO:0000313" key="1">
    <source>
        <dbReference type="EMBL" id="KAJ1217337.1"/>
    </source>
</evidence>
<name>A0AAV7WXC5_PLEWA</name>
<dbReference type="EMBL" id="JANPWB010000001">
    <property type="protein sequence ID" value="KAJ1217337.1"/>
    <property type="molecule type" value="Genomic_DNA"/>
</dbReference>
<gene>
    <name evidence="1" type="ORF">NDU88_004931</name>
</gene>
<evidence type="ECO:0000313" key="2">
    <source>
        <dbReference type="Proteomes" id="UP001066276"/>
    </source>
</evidence>